<evidence type="ECO:0000313" key="2">
    <source>
        <dbReference type="Proteomes" id="UP000220102"/>
    </source>
</evidence>
<evidence type="ECO:0000313" key="1">
    <source>
        <dbReference type="EMBL" id="PEN12720.1"/>
    </source>
</evidence>
<accession>A0A2A8CVU0</accession>
<name>A0A2A8CVU0_9BACT</name>
<gene>
    <name evidence="1" type="ORF">CRI94_11875</name>
</gene>
<organism evidence="1 2">
    <name type="scientific">Longibacter salinarum</name>
    <dbReference type="NCBI Taxonomy" id="1850348"/>
    <lineage>
        <taxon>Bacteria</taxon>
        <taxon>Pseudomonadati</taxon>
        <taxon>Rhodothermota</taxon>
        <taxon>Rhodothermia</taxon>
        <taxon>Rhodothermales</taxon>
        <taxon>Salisaetaceae</taxon>
        <taxon>Longibacter</taxon>
    </lineage>
</organism>
<dbReference type="AlphaFoldDB" id="A0A2A8CVU0"/>
<keyword evidence="2" id="KW-1185">Reference proteome</keyword>
<comment type="caution">
    <text evidence="1">The sequence shown here is derived from an EMBL/GenBank/DDBJ whole genome shotgun (WGS) entry which is preliminary data.</text>
</comment>
<reference evidence="1 2" key="1">
    <citation type="submission" date="2017-10" db="EMBL/GenBank/DDBJ databases">
        <title>Draft genome of Longibacter Salinarum.</title>
        <authorList>
            <person name="Goh K.M."/>
            <person name="Shamsir M.S."/>
            <person name="Lim S.W."/>
        </authorList>
    </citation>
    <scope>NUCLEOTIDE SEQUENCE [LARGE SCALE GENOMIC DNA]</scope>
    <source>
        <strain evidence="1 2">KCTC 52045</strain>
    </source>
</reference>
<protein>
    <submittedName>
        <fullName evidence="1">Uncharacterized protein</fullName>
    </submittedName>
</protein>
<sequence>MLDAQNISPVNVTFGPGSSQVFAFHQITDPNMFDRAVHGILFSILIFLPGCSSFGDRPDFGRDIEVAPVAVQTFEVKEQSGLSITFGLTGEWRNTCGEFSRVEASRERMTYSVTMYGQQPIGVVCGDAFTPISGEWSTTVPAEGTYTFEFQRNDAAPIDTTLTFVTE</sequence>
<proteinExistence type="predicted"/>
<dbReference type="EMBL" id="PDEQ01000006">
    <property type="protein sequence ID" value="PEN12720.1"/>
    <property type="molecule type" value="Genomic_DNA"/>
</dbReference>
<dbReference type="Proteomes" id="UP000220102">
    <property type="component" value="Unassembled WGS sequence"/>
</dbReference>